<evidence type="ECO:0000313" key="3">
    <source>
        <dbReference type="Proteomes" id="UP000505210"/>
    </source>
</evidence>
<sequence length="119" mass="12855">MKPTHRSSIPPNEIGGAIAPQSSPPPSSAAGIAAESEELSDSLYIPQPQKPESARRVRSLKRQQQARAIAEGRLTQIGEELLGLADDLRSLNPDLSDSLDDAWSNVEQALEMLLDEAAW</sequence>
<protein>
    <submittedName>
        <fullName evidence="2">Uncharacterized protein</fullName>
    </submittedName>
</protein>
<dbReference type="EMBL" id="CP053661">
    <property type="protein sequence ID" value="QKD83890.1"/>
    <property type="molecule type" value="Genomic_DNA"/>
</dbReference>
<accession>A0A6M8BI90</accession>
<dbReference type="AlphaFoldDB" id="A0A6M8BI90"/>
<dbReference type="KEGG" id="theu:HPC62_18345"/>
<feature type="compositionally biased region" description="Polar residues" evidence="1">
    <location>
        <begin position="1"/>
        <end position="10"/>
    </location>
</feature>
<gene>
    <name evidence="2" type="ORF">HPC62_18345</name>
</gene>
<evidence type="ECO:0000256" key="1">
    <source>
        <dbReference type="SAM" id="MobiDB-lite"/>
    </source>
</evidence>
<keyword evidence="3" id="KW-1185">Reference proteome</keyword>
<dbReference type="RefSeq" id="WP_172357968.1">
    <property type="nucleotide sequence ID" value="NZ_CP053661.1"/>
</dbReference>
<name>A0A6M8BI90_9CYAN</name>
<dbReference type="Proteomes" id="UP000505210">
    <property type="component" value="Chromosome"/>
</dbReference>
<reference evidence="2 3" key="1">
    <citation type="submission" date="2020-05" db="EMBL/GenBank/DDBJ databases">
        <title>Complete genome sequence of of a novel Thermoleptolyngbya strain isolated from hot springs of Ganzi, Sichuan China.</title>
        <authorList>
            <person name="Tang J."/>
            <person name="Daroch M."/>
            <person name="Li L."/>
            <person name="Waleron K."/>
            <person name="Waleron M."/>
            <person name="Waleron M."/>
        </authorList>
    </citation>
    <scope>NUCLEOTIDE SEQUENCE [LARGE SCALE GENOMIC DNA]</scope>
    <source>
        <strain evidence="2 3">PKUAC-SCTA183</strain>
    </source>
</reference>
<organism evidence="2 3">
    <name type="scientific">Thermoleptolyngbya sichuanensis A183</name>
    <dbReference type="NCBI Taxonomy" id="2737172"/>
    <lineage>
        <taxon>Bacteria</taxon>
        <taxon>Bacillati</taxon>
        <taxon>Cyanobacteriota</taxon>
        <taxon>Cyanophyceae</taxon>
        <taxon>Oculatellales</taxon>
        <taxon>Oculatellaceae</taxon>
        <taxon>Thermoleptolyngbya</taxon>
        <taxon>Thermoleptolyngbya sichuanensis</taxon>
    </lineage>
</organism>
<evidence type="ECO:0000313" key="2">
    <source>
        <dbReference type="EMBL" id="QKD83890.1"/>
    </source>
</evidence>
<feature type="region of interest" description="Disordered" evidence="1">
    <location>
        <begin position="1"/>
        <end position="60"/>
    </location>
</feature>
<proteinExistence type="predicted"/>